<evidence type="ECO:0000259" key="4">
    <source>
        <dbReference type="SMART" id="SM00479"/>
    </source>
</evidence>
<dbReference type="OrthoDB" id="4563729at2"/>
<dbReference type="RefSeq" id="WP_155466936.1">
    <property type="nucleotide sequence ID" value="NZ_WNKY01000042.1"/>
</dbReference>
<dbReference type="InterPro" id="IPR036397">
    <property type="entry name" value="RNaseH_sf"/>
</dbReference>
<dbReference type="Gene3D" id="3.30.420.10">
    <property type="entry name" value="Ribonuclease H-like superfamily/Ribonuclease H"/>
    <property type="match status" value="1"/>
</dbReference>
<evidence type="ECO:0000256" key="1">
    <source>
        <dbReference type="ARBA" id="ARBA00022722"/>
    </source>
</evidence>
<dbReference type="AlphaFoldDB" id="A0A6L6PPY4"/>
<feature type="domain" description="Exonuclease" evidence="4">
    <location>
        <begin position="4"/>
        <end position="187"/>
    </location>
</feature>
<evidence type="ECO:0000256" key="3">
    <source>
        <dbReference type="ARBA" id="ARBA00022839"/>
    </source>
</evidence>
<organism evidence="5 6">
    <name type="scientific">Duganella radicis</name>
    <dbReference type="NCBI Taxonomy" id="551988"/>
    <lineage>
        <taxon>Bacteria</taxon>
        <taxon>Pseudomonadati</taxon>
        <taxon>Pseudomonadota</taxon>
        <taxon>Betaproteobacteria</taxon>
        <taxon>Burkholderiales</taxon>
        <taxon>Oxalobacteraceae</taxon>
        <taxon>Telluria group</taxon>
        <taxon>Duganella</taxon>
    </lineage>
</organism>
<dbReference type="InterPro" id="IPR012337">
    <property type="entry name" value="RNaseH-like_sf"/>
</dbReference>
<name>A0A6L6PPY4_9BURK</name>
<dbReference type="PANTHER" id="PTHR23044">
    <property type="entry name" value="3'-5' EXONUCLEASE ERI1-RELATED"/>
    <property type="match status" value="1"/>
</dbReference>
<evidence type="ECO:0000256" key="2">
    <source>
        <dbReference type="ARBA" id="ARBA00022801"/>
    </source>
</evidence>
<comment type="caution">
    <text evidence="5">The sequence shown here is derived from an EMBL/GenBank/DDBJ whole genome shotgun (WGS) entry which is preliminary data.</text>
</comment>
<dbReference type="GO" id="GO:0003676">
    <property type="term" value="F:nucleic acid binding"/>
    <property type="evidence" value="ECO:0007669"/>
    <property type="project" value="InterPro"/>
</dbReference>
<dbReference type="GO" id="GO:0006259">
    <property type="term" value="P:DNA metabolic process"/>
    <property type="evidence" value="ECO:0007669"/>
    <property type="project" value="UniProtKB-ARBA"/>
</dbReference>
<keyword evidence="1" id="KW-0540">Nuclease</keyword>
<evidence type="ECO:0000313" key="5">
    <source>
        <dbReference type="EMBL" id="MTV40839.1"/>
    </source>
</evidence>
<dbReference type="InterPro" id="IPR047201">
    <property type="entry name" value="ERI-1_3'hExo-like"/>
</dbReference>
<accession>A0A6L6PPY4</accession>
<dbReference type="Pfam" id="PF00929">
    <property type="entry name" value="RNase_T"/>
    <property type="match status" value="1"/>
</dbReference>
<dbReference type="CDD" id="cd06133">
    <property type="entry name" value="ERI-1_3'hExo_like"/>
    <property type="match status" value="1"/>
</dbReference>
<dbReference type="SMART" id="SM00479">
    <property type="entry name" value="EXOIII"/>
    <property type="match status" value="1"/>
</dbReference>
<reference evidence="5 6" key="1">
    <citation type="submission" date="2019-11" db="EMBL/GenBank/DDBJ databases">
        <title>Type strains purchased from KCTC, JCM and DSMZ.</title>
        <authorList>
            <person name="Lu H."/>
        </authorList>
    </citation>
    <scope>NUCLEOTIDE SEQUENCE [LARGE SCALE GENOMIC DNA]</scope>
    <source>
        <strain evidence="5 6">KCTC 22382</strain>
    </source>
</reference>
<proteinExistence type="predicted"/>
<evidence type="ECO:0000313" key="6">
    <source>
        <dbReference type="Proteomes" id="UP000475582"/>
    </source>
</evidence>
<dbReference type="EMBL" id="WNKY01000042">
    <property type="protein sequence ID" value="MTV40839.1"/>
    <property type="molecule type" value="Genomic_DNA"/>
</dbReference>
<gene>
    <name evidence="5" type="ORF">GM676_25060</name>
</gene>
<keyword evidence="3 5" id="KW-0269">Exonuclease</keyword>
<dbReference type="InterPro" id="IPR051274">
    <property type="entry name" value="3-5_Exoribonuclease"/>
</dbReference>
<dbReference type="Proteomes" id="UP000475582">
    <property type="component" value="Unassembled WGS sequence"/>
</dbReference>
<keyword evidence="6" id="KW-1185">Reference proteome</keyword>
<dbReference type="SUPFAM" id="SSF53098">
    <property type="entry name" value="Ribonuclease H-like"/>
    <property type="match status" value="1"/>
</dbReference>
<keyword evidence="2" id="KW-0378">Hydrolase</keyword>
<dbReference type="PANTHER" id="PTHR23044:SF61">
    <property type="entry name" value="3'-5' EXORIBONUCLEASE 1-RELATED"/>
    <property type="match status" value="1"/>
</dbReference>
<dbReference type="GO" id="GO:0000175">
    <property type="term" value="F:3'-5'-RNA exonuclease activity"/>
    <property type="evidence" value="ECO:0007669"/>
    <property type="project" value="InterPro"/>
</dbReference>
<dbReference type="InterPro" id="IPR013520">
    <property type="entry name" value="Ribonucl_H"/>
</dbReference>
<sequence>MLANILVIDLEATCADDGSIPPELMETLEIGSVWIAPDGQILDRFQSFVRPIERPRLTAFCKRLLPHIDQAAIDAAPTWPAVAARLAEFAQRHQQPGSWWGSWGAFDHNQIERESARHRIADPLADLPHENLKRNFARARRPKIKQCGMIAAMKICNLTPEGHHHRALDDGLNIARLLPFCPRPDPAAEG</sequence>
<protein>
    <submittedName>
        <fullName evidence="5">3'-5' exonuclease</fullName>
    </submittedName>
</protein>